<dbReference type="InterPro" id="IPR016193">
    <property type="entry name" value="Cytidine_deaminase-like"/>
</dbReference>
<evidence type="ECO:0000313" key="6">
    <source>
        <dbReference type="Proteomes" id="UP000245609"/>
    </source>
</evidence>
<feature type="domain" description="CMP/dCMP-type deaminase" evidence="4">
    <location>
        <begin position="2"/>
        <end position="142"/>
    </location>
</feature>
<dbReference type="InterPro" id="IPR016192">
    <property type="entry name" value="APOBEC/CMP_deaminase_Zn-bd"/>
</dbReference>
<dbReference type="GO" id="GO:0005737">
    <property type="term" value="C:cytoplasm"/>
    <property type="evidence" value="ECO:0007669"/>
    <property type="project" value="TreeGrafter"/>
</dbReference>
<evidence type="ECO:0000256" key="3">
    <source>
        <dbReference type="ARBA" id="ARBA00022833"/>
    </source>
</evidence>
<dbReference type="Proteomes" id="UP000245609">
    <property type="component" value="Unassembled WGS sequence"/>
</dbReference>
<evidence type="ECO:0000256" key="1">
    <source>
        <dbReference type="ARBA" id="ARBA00022723"/>
    </source>
</evidence>
<keyword evidence="1" id="KW-0479">Metal-binding</keyword>
<dbReference type="AlphaFoldDB" id="A0A2T9ZLA1"/>
<comment type="caution">
    <text evidence="5">The sequence shown here is derived from an EMBL/GenBank/DDBJ whole genome shotgun (WGS) entry which is preliminary data.</text>
</comment>
<dbReference type="SUPFAM" id="SSF53927">
    <property type="entry name" value="Cytidine deaminase-like"/>
    <property type="match status" value="1"/>
</dbReference>
<protein>
    <recommendedName>
        <fullName evidence="4">CMP/dCMP-type deaminase domain-containing protein</fullName>
    </recommendedName>
</protein>
<evidence type="ECO:0000256" key="2">
    <source>
        <dbReference type="ARBA" id="ARBA00022801"/>
    </source>
</evidence>
<keyword evidence="6" id="KW-1185">Reference proteome</keyword>
<accession>A0A2T9ZLA1</accession>
<proteinExistence type="predicted"/>
<dbReference type="Gene3D" id="3.40.140.10">
    <property type="entry name" value="Cytidine Deaminase, domain 2"/>
    <property type="match status" value="1"/>
</dbReference>
<dbReference type="GO" id="GO:0002100">
    <property type="term" value="P:tRNA wobble adenosine to inosine editing"/>
    <property type="evidence" value="ECO:0007669"/>
    <property type="project" value="TreeGrafter"/>
</dbReference>
<keyword evidence="3" id="KW-0862">Zinc</keyword>
<keyword evidence="2" id="KW-0378">Hydrolase</keyword>
<dbReference type="GO" id="GO:0005634">
    <property type="term" value="C:nucleus"/>
    <property type="evidence" value="ECO:0007669"/>
    <property type="project" value="TreeGrafter"/>
</dbReference>
<dbReference type="InterPro" id="IPR002125">
    <property type="entry name" value="CMP_dCMP_dom"/>
</dbReference>
<dbReference type="PANTHER" id="PTHR11079">
    <property type="entry name" value="CYTOSINE DEAMINASE FAMILY MEMBER"/>
    <property type="match status" value="1"/>
</dbReference>
<dbReference type="PANTHER" id="PTHR11079:SF149">
    <property type="entry name" value="TRNA-SPECIFIC ADENOSINE DEAMINASE 2"/>
    <property type="match status" value="1"/>
</dbReference>
<dbReference type="Pfam" id="PF00383">
    <property type="entry name" value="dCMP_cyt_deam_1"/>
    <property type="match status" value="1"/>
</dbReference>
<dbReference type="GO" id="GO:0008270">
    <property type="term" value="F:zinc ion binding"/>
    <property type="evidence" value="ECO:0007669"/>
    <property type="project" value="InterPro"/>
</dbReference>
<reference evidence="5 6" key="1">
    <citation type="journal article" date="2018" name="MBio">
        <title>Comparative Genomics Reveals the Core Gene Toolbox for the Fungus-Insect Symbiosis.</title>
        <authorList>
            <person name="Wang Y."/>
            <person name="Stata M."/>
            <person name="Wang W."/>
            <person name="Stajich J.E."/>
            <person name="White M.M."/>
            <person name="Moncalvo J.M."/>
        </authorList>
    </citation>
    <scope>NUCLEOTIDE SEQUENCE [LARGE SCALE GENOMIC DNA]</scope>
    <source>
        <strain evidence="5 6">SC-DP-2</strain>
    </source>
</reference>
<sequence length="168" mass="19195">MEEQKKFMKEAFRLAQEAYEIGEVPVGCAFVYNGEIVSTGRNETNETKNGTRHAELVAIDRLLSPEFTNLYGYEFSVDMFKDTVLYVTVEPCIMCSYALRQLNLVVVVQYWMSLEELPGYPSLGGIMKDEAILLLRKFYIRENSNAPIPKKKSKRVLKTDDISISDTT</sequence>
<name>A0A2T9ZLA1_9FUNG</name>
<evidence type="ECO:0000259" key="4">
    <source>
        <dbReference type="PROSITE" id="PS51747"/>
    </source>
</evidence>
<dbReference type="OrthoDB" id="1701769at2759"/>
<dbReference type="EMBL" id="MBFS01000014">
    <property type="protein sequence ID" value="PVV05341.1"/>
    <property type="molecule type" value="Genomic_DNA"/>
</dbReference>
<dbReference type="PROSITE" id="PS51747">
    <property type="entry name" value="CYT_DCMP_DEAMINASES_2"/>
    <property type="match status" value="1"/>
</dbReference>
<gene>
    <name evidence="5" type="ORF">BB560_000149</name>
</gene>
<dbReference type="GO" id="GO:0052717">
    <property type="term" value="F:tRNA-specific adenosine-34 deaminase activity"/>
    <property type="evidence" value="ECO:0007669"/>
    <property type="project" value="TreeGrafter"/>
</dbReference>
<dbReference type="PROSITE" id="PS00903">
    <property type="entry name" value="CYT_DCMP_DEAMINASES_1"/>
    <property type="match status" value="1"/>
</dbReference>
<evidence type="ECO:0000313" key="5">
    <source>
        <dbReference type="EMBL" id="PVV05341.1"/>
    </source>
</evidence>
<organism evidence="5 6">
    <name type="scientific">Smittium megazygosporum</name>
    <dbReference type="NCBI Taxonomy" id="133381"/>
    <lineage>
        <taxon>Eukaryota</taxon>
        <taxon>Fungi</taxon>
        <taxon>Fungi incertae sedis</taxon>
        <taxon>Zoopagomycota</taxon>
        <taxon>Kickxellomycotina</taxon>
        <taxon>Harpellomycetes</taxon>
        <taxon>Harpellales</taxon>
        <taxon>Legeriomycetaceae</taxon>
        <taxon>Smittium</taxon>
    </lineage>
</organism>
<dbReference type="STRING" id="133381.A0A2T9ZLA1"/>
<dbReference type="CDD" id="cd01285">
    <property type="entry name" value="nucleoside_deaminase"/>
    <property type="match status" value="1"/>
</dbReference>